<reference evidence="1 2" key="1">
    <citation type="submission" date="2019-03" db="EMBL/GenBank/DDBJ databases">
        <title>Single cell metagenomics reveals metabolic interactions within the superorganism composed of flagellate Streblomastix strix and complex community of Bacteroidetes bacteria on its surface.</title>
        <authorList>
            <person name="Treitli S.C."/>
            <person name="Kolisko M."/>
            <person name="Husnik F."/>
            <person name="Keeling P."/>
            <person name="Hampl V."/>
        </authorList>
    </citation>
    <scope>NUCLEOTIDE SEQUENCE [LARGE SCALE GENOMIC DNA]</scope>
    <source>
        <strain evidence="1">ST1C</strain>
    </source>
</reference>
<name>A0A5J4T9Y3_9EUKA</name>
<comment type="caution">
    <text evidence="1">The sequence shown here is derived from an EMBL/GenBank/DDBJ whole genome shotgun (WGS) entry which is preliminary data.</text>
</comment>
<dbReference type="AlphaFoldDB" id="A0A5J4T9Y3"/>
<gene>
    <name evidence="1" type="ORF">EZS28_049840</name>
</gene>
<organism evidence="1 2">
    <name type="scientific">Streblomastix strix</name>
    <dbReference type="NCBI Taxonomy" id="222440"/>
    <lineage>
        <taxon>Eukaryota</taxon>
        <taxon>Metamonada</taxon>
        <taxon>Preaxostyla</taxon>
        <taxon>Oxymonadida</taxon>
        <taxon>Streblomastigidae</taxon>
        <taxon>Streblomastix</taxon>
    </lineage>
</organism>
<protein>
    <submittedName>
        <fullName evidence="1">Uncharacterized protein</fullName>
    </submittedName>
</protein>
<feature type="non-terminal residue" evidence="1">
    <location>
        <position position="1"/>
    </location>
</feature>
<accession>A0A5J4T9Y3</accession>
<evidence type="ECO:0000313" key="2">
    <source>
        <dbReference type="Proteomes" id="UP000324800"/>
    </source>
</evidence>
<dbReference type="Proteomes" id="UP000324800">
    <property type="component" value="Unassembled WGS sequence"/>
</dbReference>
<dbReference type="EMBL" id="SNRW01035976">
    <property type="protein sequence ID" value="KAA6354633.1"/>
    <property type="molecule type" value="Genomic_DNA"/>
</dbReference>
<sequence>LSFATSLEEVPIYFFAQLPSMRLQYATVSRLIYRLCGMTSISLTIAEATS</sequence>
<proteinExistence type="predicted"/>
<evidence type="ECO:0000313" key="1">
    <source>
        <dbReference type="EMBL" id="KAA6354633.1"/>
    </source>
</evidence>